<dbReference type="Proteomes" id="UP001596183">
    <property type="component" value="Unassembled WGS sequence"/>
</dbReference>
<sequence>MDSALPSYQGHRYPVEVIAHCVWLSFRFPLSFREAGELMLQRGVVVSHETVRRWCATFGQVYANGLRRRHARPGDPWHLDEVFVKINGELKYLWRAVDQDGTVLDILLQSRRDTAAARRFFRRLLKRTGAVPRVVVTDKLRSYGAAHREVMPSVEHRAHQGLNNRAENSHQPTRQRERAMKGFRSVGGAQRFLSAFSGISPHFRPRRHLMTATDHRAEMTVRFTIWDQITGAAGRPAEA</sequence>
<dbReference type="SUPFAM" id="SSF53098">
    <property type="entry name" value="Ribonuclease H-like"/>
    <property type="match status" value="1"/>
</dbReference>
<keyword evidence="6" id="KW-1185">Reference proteome</keyword>
<dbReference type="InterPro" id="IPR052183">
    <property type="entry name" value="IS_Transposase"/>
</dbReference>
<gene>
    <name evidence="5" type="ORF">ACFP2V_29700</name>
</gene>
<dbReference type="PANTHER" id="PTHR35528:SF3">
    <property type="entry name" value="BLL1675 PROTEIN"/>
    <property type="match status" value="1"/>
</dbReference>
<dbReference type="InterPro" id="IPR012337">
    <property type="entry name" value="RNaseH-like_sf"/>
</dbReference>
<dbReference type="RefSeq" id="WP_381218384.1">
    <property type="nucleotide sequence ID" value="NZ_JBHSPC010000101.1"/>
</dbReference>
<proteinExistence type="predicted"/>
<name>A0ABW0XUH4_9ACTN</name>
<evidence type="ECO:0000256" key="3">
    <source>
        <dbReference type="ARBA" id="ARBA00023172"/>
    </source>
</evidence>
<evidence type="ECO:0000256" key="1">
    <source>
        <dbReference type="ARBA" id="ARBA00022578"/>
    </source>
</evidence>
<keyword evidence="3" id="KW-0233">DNA recombination</keyword>
<evidence type="ECO:0000256" key="2">
    <source>
        <dbReference type="ARBA" id="ARBA00023125"/>
    </source>
</evidence>
<dbReference type="InterPro" id="IPR032874">
    <property type="entry name" value="DDE_dom"/>
</dbReference>
<comment type="caution">
    <text evidence="5">The sequence shown here is derived from an EMBL/GenBank/DDBJ whole genome shotgun (WGS) entry which is preliminary data.</text>
</comment>
<dbReference type="PANTHER" id="PTHR35528">
    <property type="entry name" value="BLL1675 PROTEIN"/>
    <property type="match status" value="1"/>
</dbReference>
<organism evidence="5 6">
    <name type="scientific">Streptomyces incanus</name>
    <dbReference type="NCBI Taxonomy" id="887453"/>
    <lineage>
        <taxon>Bacteria</taxon>
        <taxon>Bacillati</taxon>
        <taxon>Actinomycetota</taxon>
        <taxon>Actinomycetes</taxon>
        <taxon>Kitasatosporales</taxon>
        <taxon>Streptomycetaceae</taxon>
        <taxon>Streptomyces</taxon>
    </lineage>
</organism>
<evidence type="ECO:0000313" key="5">
    <source>
        <dbReference type="EMBL" id="MFC5674098.1"/>
    </source>
</evidence>
<dbReference type="NCBIfam" id="NF033587">
    <property type="entry name" value="transpos_IS6"/>
    <property type="match status" value="1"/>
</dbReference>
<keyword evidence="2" id="KW-0238">DNA-binding</keyword>
<reference evidence="6" key="1">
    <citation type="journal article" date="2019" name="Int. J. Syst. Evol. Microbiol.">
        <title>The Global Catalogue of Microorganisms (GCM) 10K type strain sequencing project: providing services to taxonomists for standard genome sequencing and annotation.</title>
        <authorList>
            <consortium name="The Broad Institute Genomics Platform"/>
            <consortium name="The Broad Institute Genome Sequencing Center for Infectious Disease"/>
            <person name="Wu L."/>
            <person name="Ma J."/>
        </authorList>
    </citation>
    <scope>NUCLEOTIDE SEQUENCE [LARGE SCALE GENOMIC DNA]</scope>
    <source>
        <strain evidence="6">JCM 13852</strain>
    </source>
</reference>
<protein>
    <submittedName>
        <fullName evidence="5">IS6 family transposase</fullName>
    </submittedName>
</protein>
<dbReference type="InterPro" id="IPR047930">
    <property type="entry name" value="Transpos_IS6"/>
</dbReference>
<evidence type="ECO:0000259" key="4">
    <source>
        <dbReference type="Pfam" id="PF13610"/>
    </source>
</evidence>
<dbReference type="EMBL" id="JBHSPC010000101">
    <property type="protein sequence ID" value="MFC5674098.1"/>
    <property type="molecule type" value="Genomic_DNA"/>
</dbReference>
<feature type="domain" description="DDE" evidence="4">
    <location>
        <begin position="76"/>
        <end position="203"/>
    </location>
</feature>
<evidence type="ECO:0000313" key="6">
    <source>
        <dbReference type="Proteomes" id="UP001596183"/>
    </source>
</evidence>
<dbReference type="Pfam" id="PF13610">
    <property type="entry name" value="DDE_Tnp_IS240"/>
    <property type="match status" value="1"/>
</dbReference>
<keyword evidence="1" id="KW-0815">Transposition</keyword>
<accession>A0ABW0XUH4</accession>